<dbReference type="EMBL" id="BGZK01000635">
    <property type="protein sequence ID" value="GBP53877.1"/>
    <property type="molecule type" value="Genomic_DNA"/>
</dbReference>
<accession>A0A4C1WUR0</accession>
<protein>
    <submittedName>
        <fullName evidence="2">Uncharacterized protein</fullName>
    </submittedName>
</protein>
<dbReference type="AlphaFoldDB" id="A0A4C1WUR0"/>
<evidence type="ECO:0000313" key="3">
    <source>
        <dbReference type="Proteomes" id="UP000299102"/>
    </source>
</evidence>
<sequence>MHLGPCCPFRVPYLKGYFEGNSSGKKNAAFKAPPRGGRGPALNHHPEARASACPNICSKSLKYCSPPLQQYYSIHCSSDPSTRRPDSARDRLIGITNSMSLKAQKKVTRSGLRGLAAHCEFSNLEEAILDKFVMGMKAGHERNKPFAQNIKELTKMFILFTSLATSIARLNGTGKCSARDGQAEDSWSAYEPERAGVPAPRTKGGRGRGRAAQYRNPIRFIPLGYPINSKYRRYPGVHYKYLMPMSGLIVELEVWYSNSALRQRFLDCLELLDCYEHTIIIDCQDLMTESESREELKSYHYNFITEQLTLLMF</sequence>
<dbReference type="Proteomes" id="UP000299102">
    <property type="component" value="Unassembled WGS sequence"/>
</dbReference>
<comment type="caution">
    <text evidence="2">The sequence shown here is derived from an EMBL/GenBank/DDBJ whole genome shotgun (WGS) entry which is preliminary data.</text>
</comment>
<feature type="region of interest" description="Disordered" evidence="1">
    <location>
        <begin position="175"/>
        <end position="210"/>
    </location>
</feature>
<name>A0A4C1WUR0_EUMVA</name>
<organism evidence="2 3">
    <name type="scientific">Eumeta variegata</name>
    <name type="common">Bagworm moth</name>
    <name type="synonym">Eumeta japonica</name>
    <dbReference type="NCBI Taxonomy" id="151549"/>
    <lineage>
        <taxon>Eukaryota</taxon>
        <taxon>Metazoa</taxon>
        <taxon>Ecdysozoa</taxon>
        <taxon>Arthropoda</taxon>
        <taxon>Hexapoda</taxon>
        <taxon>Insecta</taxon>
        <taxon>Pterygota</taxon>
        <taxon>Neoptera</taxon>
        <taxon>Endopterygota</taxon>
        <taxon>Lepidoptera</taxon>
        <taxon>Glossata</taxon>
        <taxon>Ditrysia</taxon>
        <taxon>Tineoidea</taxon>
        <taxon>Psychidae</taxon>
        <taxon>Oiketicinae</taxon>
        <taxon>Eumeta</taxon>
    </lineage>
</organism>
<keyword evidence="3" id="KW-1185">Reference proteome</keyword>
<evidence type="ECO:0000313" key="2">
    <source>
        <dbReference type="EMBL" id="GBP53877.1"/>
    </source>
</evidence>
<gene>
    <name evidence="2" type="ORF">EVAR_96784_1</name>
</gene>
<reference evidence="2 3" key="1">
    <citation type="journal article" date="2019" name="Commun. Biol.">
        <title>The bagworm genome reveals a unique fibroin gene that provides high tensile strength.</title>
        <authorList>
            <person name="Kono N."/>
            <person name="Nakamura H."/>
            <person name="Ohtoshi R."/>
            <person name="Tomita M."/>
            <person name="Numata K."/>
            <person name="Arakawa K."/>
        </authorList>
    </citation>
    <scope>NUCLEOTIDE SEQUENCE [LARGE SCALE GENOMIC DNA]</scope>
</reference>
<proteinExistence type="predicted"/>
<dbReference type="OrthoDB" id="6772952at2759"/>
<evidence type="ECO:0000256" key="1">
    <source>
        <dbReference type="SAM" id="MobiDB-lite"/>
    </source>
</evidence>